<proteinExistence type="predicted"/>
<dbReference type="InterPro" id="IPR050564">
    <property type="entry name" value="F420-G6PD/mer"/>
</dbReference>
<dbReference type="Proteomes" id="UP001500897">
    <property type="component" value="Unassembled WGS sequence"/>
</dbReference>
<comment type="caution">
    <text evidence="2">The sequence shown here is derived from an EMBL/GenBank/DDBJ whole genome shotgun (WGS) entry which is preliminary data.</text>
</comment>
<dbReference type="PANTHER" id="PTHR43244:SF2">
    <property type="entry name" value="CONSERVED HYPOTHETICAL ALANINE AND PROLINE-RICH PROTEIN"/>
    <property type="match status" value="1"/>
</dbReference>
<dbReference type="EMBL" id="BAAANS010000134">
    <property type="protein sequence ID" value="GAA2127035.1"/>
    <property type="molecule type" value="Genomic_DNA"/>
</dbReference>
<organism evidence="2 3">
    <name type="scientific">Kitasatospora saccharophila</name>
    <dbReference type="NCBI Taxonomy" id="407973"/>
    <lineage>
        <taxon>Bacteria</taxon>
        <taxon>Bacillati</taxon>
        <taxon>Actinomycetota</taxon>
        <taxon>Actinomycetes</taxon>
        <taxon>Kitasatosporales</taxon>
        <taxon>Streptomycetaceae</taxon>
        <taxon>Kitasatospora</taxon>
    </lineage>
</organism>
<dbReference type="InterPro" id="IPR011251">
    <property type="entry name" value="Luciferase-like_dom"/>
</dbReference>
<protein>
    <submittedName>
        <fullName evidence="2">LLM class F420-dependent oxidoreductase</fullName>
    </submittedName>
</protein>
<dbReference type="CDD" id="cd01097">
    <property type="entry name" value="Tetrahydromethanopterin_reductase"/>
    <property type="match status" value="1"/>
</dbReference>
<dbReference type="Pfam" id="PF00296">
    <property type="entry name" value="Bac_luciferase"/>
    <property type="match status" value="1"/>
</dbReference>
<accession>A0ABP5K962</accession>
<dbReference type="InterPro" id="IPR019919">
    <property type="entry name" value="Lucif-like_OxRdtase_MSMEG_2256"/>
</dbReference>
<keyword evidence="3" id="KW-1185">Reference proteome</keyword>
<dbReference type="SUPFAM" id="SSF51679">
    <property type="entry name" value="Bacterial luciferase-like"/>
    <property type="match status" value="1"/>
</dbReference>
<dbReference type="RefSeq" id="WP_344559666.1">
    <property type="nucleotide sequence ID" value="NZ_BAAANS010000134.1"/>
</dbReference>
<evidence type="ECO:0000313" key="3">
    <source>
        <dbReference type="Proteomes" id="UP001500897"/>
    </source>
</evidence>
<evidence type="ECO:0000259" key="1">
    <source>
        <dbReference type="Pfam" id="PF00296"/>
    </source>
</evidence>
<dbReference type="NCBIfam" id="TIGR03617">
    <property type="entry name" value="F420_MSMEG_2256"/>
    <property type="match status" value="1"/>
</dbReference>
<dbReference type="PANTHER" id="PTHR43244">
    <property type="match status" value="1"/>
</dbReference>
<dbReference type="Gene3D" id="3.20.20.30">
    <property type="entry name" value="Luciferase-like domain"/>
    <property type="match status" value="1"/>
</dbReference>
<sequence>MSTRPVPAAEIRTDVVLHGPPERAAGAAAAAEARGIDGLLAAETRHDPFLALASAAAGTGRIQLATGVAIAFARTPMTLAHSAWDLQRLSGGRAAIGLGSQVRPHITRRYGMPWSRPAARMREFAAATRAVWHSWQTGERLDFRGDFYTHTLMTPMFDPGPLSHGAPPLRLAAVGPRMTSVAGEIGDGLICHPFTTPRYLREVTLPTVRAARARVEAAGEPWTVRPFEVSGTAMVVTGRTEEQLAANARTVRERIAFYGSTPAYRPVLEQHGWGALHEELHMLSQEGRWQEMGRRIDDEVLGAFAVVGEPEAAGRAVRERFAGLVDRITVSLPYDADDELALDVLGA</sequence>
<dbReference type="InterPro" id="IPR036661">
    <property type="entry name" value="Luciferase-like_sf"/>
</dbReference>
<gene>
    <name evidence="2" type="ORF">GCM10009759_79490</name>
</gene>
<evidence type="ECO:0000313" key="2">
    <source>
        <dbReference type="EMBL" id="GAA2127035.1"/>
    </source>
</evidence>
<name>A0ABP5K962_9ACTN</name>
<feature type="domain" description="Luciferase-like" evidence="1">
    <location>
        <begin position="18"/>
        <end position="325"/>
    </location>
</feature>
<reference evidence="3" key="1">
    <citation type="journal article" date="2019" name="Int. J. Syst. Evol. Microbiol.">
        <title>The Global Catalogue of Microorganisms (GCM) 10K type strain sequencing project: providing services to taxonomists for standard genome sequencing and annotation.</title>
        <authorList>
            <consortium name="The Broad Institute Genomics Platform"/>
            <consortium name="The Broad Institute Genome Sequencing Center for Infectious Disease"/>
            <person name="Wu L."/>
            <person name="Ma J."/>
        </authorList>
    </citation>
    <scope>NUCLEOTIDE SEQUENCE [LARGE SCALE GENOMIC DNA]</scope>
    <source>
        <strain evidence="3">JCM 14559</strain>
    </source>
</reference>